<evidence type="ECO:0000256" key="5">
    <source>
        <dbReference type="ARBA" id="ARBA00022692"/>
    </source>
</evidence>
<protein>
    <recommendedName>
        <fullName evidence="9">Glycosyltransferase RgtA/B/C/D-like domain-containing protein</fullName>
    </recommendedName>
</protein>
<evidence type="ECO:0000256" key="1">
    <source>
        <dbReference type="ARBA" id="ARBA00004651"/>
    </source>
</evidence>
<feature type="non-terminal residue" evidence="10">
    <location>
        <position position="1"/>
    </location>
</feature>
<evidence type="ECO:0000256" key="4">
    <source>
        <dbReference type="ARBA" id="ARBA00022679"/>
    </source>
</evidence>
<sequence length="455" mass="52445">PLGTLLYLIVYLTFGTGNVSIAPVLVQFSFYILSSVYLYKTIKLFSGKETALLGASIFLFSPLVFSYATAGHLASGTGFFIILVSYFFLKLIKDGHDRDLILTSYSISLGSLYKSEIIYMFAVCSAYLIICRIKRKDLDLWKYLKILSLGPISFLPWFFIGTRAGGRMVLSHLTTFESLSSSLLMIPSQLSWPVFFLFIISAVWLIIYNKNHLLLFFTLIYILYYVLYTSMLQQTVHRYTLTFYPTIAVLLALFISSSLQKIKWKHAFTLVSSLLIIYLAVLCIIPRSSTNLITFKYTDFENQHFPVDKALEWIRKETGINERVLALNFPDYKSYVKKVGIDPQKIQSIQLPRLTSLSSPDDFNGFRQTLNEHCSKPMISYIMFATFDEKINDPLYNYMFRAKGFIRNLISNVAINKKETVVFLRENGYNEFIKFNKDGNYIYIYKQSNPSAKKQ</sequence>
<proteinExistence type="predicted"/>
<feature type="transmembrane region" description="Helical" evidence="8">
    <location>
        <begin position="112"/>
        <end position="130"/>
    </location>
</feature>
<comment type="caution">
    <text evidence="10">The sequence shown here is derived from an EMBL/GenBank/DDBJ whole genome shotgun (WGS) entry which is preliminary data.</text>
</comment>
<name>A0A419DA24_9BACT</name>
<dbReference type="InterPro" id="IPR050297">
    <property type="entry name" value="LipidA_mod_glycosyltrf_83"/>
</dbReference>
<feature type="transmembrane region" description="Helical" evidence="8">
    <location>
        <begin position="213"/>
        <end position="229"/>
    </location>
</feature>
<dbReference type="GO" id="GO:0009103">
    <property type="term" value="P:lipopolysaccharide biosynthetic process"/>
    <property type="evidence" value="ECO:0007669"/>
    <property type="project" value="UniProtKB-ARBA"/>
</dbReference>
<feature type="transmembrane region" description="Helical" evidence="8">
    <location>
        <begin position="51"/>
        <end position="68"/>
    </location>
</feature>
<keyword evidence="2" id="KW-1003">Cell membrane</keyword>
<feature type="transmembrane region" description="Helical" evidence="8">
    <location>
        <begin position="266"/>
        <end position="285"/>
    </location>
</feature>
<evidence type="ECO:0000313" key="11">
    <source>
        <dbReference type="Proteomes" id="UP000285655"/>
    </source>
</evidence>
<evidence type="ECO:0000256" key="3">
    <source>
        <dbReference type="ARBA" id="ARBA00022676"/>
    </source>
</evidence>
<gene>
    <name evidence="10" type="ORF">C4544_07310</name>
</gene>
<dbReference type="PANTHER" id="PTHR33908">
    <property type="entry name" value="MANNOSYLTRANSFERASE YKCB-RELATED"/>
    <property type="match status" value="1"/>
</dbReference>
<dbReference type="EMBL" id="QZJW01000056">
    <property type="protein sequence ID" value="RJO59930.1"/>
    <property type="molecule type" value="Genomic_DNA"/>
</dbReference>
<feature type="domain" description="Glycosyltransferase RgtA/B/C/D-like" evidence="9">
    <location>
        <begin position="16"/>
        <end position="157"/>
    </location>
</feature>
<evidence type="ECO:0000259" key="9">
    <source>
        <dbReference type="Pfam" id="PF13231"/>
    </source>
</evidence>
<feature type="transmembrane region" description="Helical" evidence="8">
    <location>
        <begin position="142"/>
        <end position="162"/>
    </location>
</feature>
<evidence type="ECO:0000256" key="8">
    <source>
        <dbReference type="SAM" id="Phobius"/>
    </source>
</evidence>
<keyword evidence="4" id="KW-0808">Transferase</keyword>
<organism evidence="10 11">
    <name type="scientific">candidate division WS5 bacterium</name>
    <dbReference type="NCBI Taxonomy" id="2093353"/>
    <lineage>
        <taxon>Bacteria</taxon>
        <taxon>candidate division WS5</taxon>
    </lineage>
</organism>
<comment type="subcellular location">
    <subcellularLocation>
        <location evidence="1">Cell membrane</location>
        <topology evidence="1">Multi-pass membrane protein</topology>
    </subcellularLocation>
</comment>
<reference evidence="10 11" key="1">
    <citation type="journal article" date="2017" name="ISME J.">
        <title>Energy and carbon metabolisms in a deep terrestrial subsurface fluid microbial community.</title>
        <authorList>
            <person name="Momper L."/>
            <person name="Jungbluth S.P."/>
            <person name="Lee M.D."/>
            <person name="Amend J.P."/>
        </authorList>
    </citation>
    <scope>NUCLEOTIDE SEQUENCE [LARGE SCALE GENOMIC DNA]</scope>
    <source>
        <strain evidence="10">SURF_29</strain>
    </source>
</reference>
<evidence type="ECO:0000256" key="2">
    <source>
        <dbReference type="ARBA" id="ARBA00022475"/>
    </source>
</evidence>
<keyword evidence="7 8" id="KW-0472">Membrane</keyword>
<feature type="transmembrane region" description="Helical" evidence="8">
    <location>
        <begin position="183"/>
        <end position="207"/>
    </location>
</feature>
<dbReference type="Proteomes" id="UP000285655">
    <property type="component" value="Unassembled WGS sequence"/>
</dbReference>
<evidence type="ECO:0000256" key="6">
    <source>
        <dbReference type="ARBA" id="ARBA00022989"/>
    </source>
</evidence>
<keyword evidence="5 8" id="KW-0812">Transmembrane</keyword>
<keyword evidence="6 8" id="KW-1133">Transmembrane helix</keyword>
<feature type="transmembrane region" description="Helical" evidence="8">
    <location>
        <begin position="74"/>
        <end position="92"/>
    </location>
</feature>
<accession>A0A419DA24</accession>
<evidence type="ECO:0000256" key="7">
    <source>
        <dbReference type="ARBA" id="ARBA00023136"/>
    </source>
</evidence>
<dbReference type="GO" id="GO:0016763">
    <property type="term" value="F:pentosyltransferase activity"/>
    <property type="evidence" value="ECO:0007669"/>
    <property type="project" value="TreeGrafter"/>
</dbReference>
<dbReference type="PANTHER" id="PTHR33908:SF11">
    <property type="entry name" value="MEMBRANE PROTEIN"/>
    <property type="match status" value="1"/>
</dbReference>
<dbReference type="Pfam" id="PF13231">
    <property type="entry name" value="PMT_2"/>
    <property type="match status" value="1"/>
</dbReference>
<dbReference type="GO" id="GO:0005886">
    <property type="term" value="C:plasma membrane"/>
    <property type="evidence" value="ECO:0007669"/>
    <property type="project" value="UniProtKB-SubCell"/>
</dbReference>
<dbReference type="InterPro" id="IPR038731">
    <property type="entry name" value="RgtA/B/C-like"/>
</dbReference>
<keyword evidence="3" id="KW-0328">Glycosyltransferase</keyword>
<evidence type="ECO:0000313" key="10">
    <source>
        <dbReference type="EMBL" id="RJO59930.1"/>
    </source>
</evidence>
<feature type="transmembrane region" description="Helical" evidence="8">
    <location>
        <begin position="241"/>
        <end position="260"/>
    </location>
</feature>
<dbReference type="AlphaFoldDB" id="A0A419DA24"/>